<dbReference type="Pfam" id="PF06586">
    <property type="entry name" value="TraK_N"/>
    <property type="match status" value="1"/>
</dbReference>
<evidence type="ECO:0000313" key="5">
    <source>
        <dbReference type="Proteomes" id="UP000004030"/>
    </source>
</evidence>
<dbReference type="EMBL" id="AGFM01000002">
    <property type="protein sequence ID" value="EHJ63028.1"/>
    <property type="molecule type" value="Genomic_DNA"/>
</dbReference>
<dbReference type="STRING" id="1088721.JI59_00310"/>
<dbReference type="Pfam" id="PF23536">
    <property type="entry name" value="TraK_C"/>
    <property type="match status" value="1"/>
</dbReference>
<keyword evidence="5" id="KW-1185">Reference proteome</keyword>
<feature type="domain" description="TraK N-terminal" evidence="2">
    <location>
        <begin position="36"/>
        <end position="137"/>
    </location>
</feature>
<evidence type="ECO:0000259" key="3">
    <source>
        <dbReference type="Pfam" id="PF23536"/>
    </source>
</evidence>
<accession>G6E6Y2</accession>
<organism evidence="4 5">
    <name type="scientific">Novosphingobium pentaromativorans US6-1</name>
    <dbReference type="NCBI Taxonomy" id="1088721"/>
    <lineage>
        <taxon>Bacteria</taxon>
        <taxon>Pseudomonadati</taxon>
        <taxon>Pseudomonadota</taxon>
        <taxon>Alphaproteobacteria</taxon>
        <taxon>Sphingomonadales</taxon>
        <taxon>Sphingomonadaceae</taxon>
        <taxon>Novosphingobium</taxon>
    </lineage>
</organism>
<feature type="signal peptide" evidence="1">
    <location>
        <begin position="1"/>
        <end position="30"/>
    </location>
</feature>
<keyword evidence="1" id="KW-0732">Signal</keyword>
<dbReference type="PATRIC" id="fig|1088721.3.peg.100"/>
<evidence type="ECO:0000259" key="2">
    <source>
        <dbReference type="Pfam" id="PF06586"/>
    </source>
</evidence>
<comment type="caution">
    <text evidence="4">The sequence shown here is derived from an EMBL/GenBank/DDBJ whole genome shotgun (WGS) entry which is preliminary data.</text>
</comment>
<dbReference type="eggNOG" id="ENOG502Z8MA">
    <property type="taxonomic scope" value="Bacteria"/>
</dbReference>
<dbReference type="Proteomes" id="UP000004030">
    <property type="component" value="Unassembled WGS sequence"/>
</dbReference>
<evidence type="ECO:0000313" key="4">
    <source>
        <dbReference type="EMBL" id="EHJ63028.1"/>
    </source>
</evidence>
<reference evidence="4 5" key="1">
    <citation type="journal article" date="2012" name="J. Bacteriol.">
        <title>Genome sequence of benzo(a)pyrene-degrading bacterium Novosphingobium pentaromativorans US6-1.</title>
        <authorList>
            <person name="Luo Y.R."/>
            <person name="Kang S.G."/>
            <person name="Kim S.J."/>
            <person name="Kim M.R."/>
            <person name="Li N."/>
            <person name="Lee J.H."/>
            <person name="Kwon K.K."/>
        </authorList>
    </citation>
    <scope>NUCLEOTIDE SEQUENCE [LARGE SCALE GENOMIC DNA]</scope>
    <source>
        <strain evidence="4 5">US6-1</strain>
    </source>
</reference>
<name>G6E6Y2_9SPHN</name>
<proteinExistence type="predicted"/>
<dbReference type="AlphaFoldDB" id="G6E6Y2"/>
<protein>
    <submittedName>
        <fullName evidence="4">Conjugal transfer pilus assembly protein TraK</fullName>
    </submittedName>
</protein>
<sequence>MMAYRRKTRAWSLALCASIMLAFSGSGAQAADQFKQAADGASIECAVSARELTRFALIDDQFASVSKISTGTPYNDFAVTNEPLRGDIYVSVPETYAARSISFFATTKKGFVYKVSCQVEPVPAVQVFITNPAIATNKASAWESETPLETSAVRLIQAMANDRTVDGFEVRQSSALPARVGDLEIQLIADYRGSALAGKVIRLANRGRKPLTLAEADLASSQTLAISIAQPTLKSGESTVAFIVGSNGGLGHD</sequence>
<feature type="domain" description="TraK C-terminal" evidence="3">
    <location>
        <begin position="140"/>
        <end position="244"/>
    </location>
</feature>
<dbReference type="InterPro" id="IPR055397">
    <property type="entry name" value="TraK_C"/>
</dbReference>
<evidence type="ECO:0000256" key="1">
    <source>
        <dbReference type="SAM" id="SignalP"/>
    </source>
</evidence>
<feature type="chain" id="PRO_5003487840" evidence="1">
    <location>
        <begin position="31"/>
        <end position="253"/>
    </location>
</feature>
<gene>
    <name evidence="4" type="primary">traK</name>
    <name evidence="4" type="ORF">NSU_0103</name>
</gene>
<dbReference type="InterPro" id="IPR010563">
    <property type="entry name" value="TraK_N"/>
</dbReference>